<evidence type="ECO:0000313" key="2">
    <source>
        <dbReference type="Proteomes" id="UP000677305"/>
    </source>
</evidence>
<gene>
    <name evidence="1" type="ORF">HYG85_07785</name>
</gene>
<dbReference type="Proteomes" id="UP000677305">
    <property type="component" value="Chromosome"/>
</dbReference>
<protein>
    <submittedName>
        <fullName evidence="1">Uncharacterized protein</fullName>
    </submittedName>
</protein>
<accession>A0A8J8M9K4</accession>
<name>A0A8J8M9K4_9FIRM</name>
<dbReference type="AlphaFoldDB" id="A0A8J8M9K4"/>
<keyword evidence="2" id="KW-1185">Reference proteome</keyword>
<sequence>MRKYISILGVIIIFMTVCVGCQNNQSVTETSQEIEYSLEKFDRDEICNRRLNMYYGVSDKVGIGISKSLYTEELAEEIEKTLNEDIKIIEDKFLELSSEGIDVYIIDTPLVNKGYSDYTGGNRIYCTVDDIRNKNYQTSLVRASYNLTEPALIHGLTEYIFGETTDTDRLCSYYNEIDDISILGLSGSRFYDLWNSKDEIEIAVDTASALVSYIDQSYSKEVIMTRFYDSSIKTEWLKSIGVNKSYENKNEIKQGYYTYTSNKEYPLIIKSPEVTYYMVPMEYLENASDIELFLCKDKKGRECIYQYLEENVPNYLKDINKDKDLEYLFTQSKDAFSQVLPDGKIILTIPPFHLHEYAHTIALTSSHDTKQWMREGIAEYLRYIISPNDYEMELMISDMEELNLIESPDLKEMWKDIWKYYKIYGGNNKLDIDNRKLYVDALAYGSFDSEIVFERSSFRPISQMYNIADQVDSLGNELNYKQACSFTSYLIEEYSLKSYFDCYYIHDDTDKSFMEAFGVSYEEAKNDWLAYLERNPKD</sequence>
<reference evidence="1 2" key="1">
    <citation type="submission" date="2020-07" db="EMBL/GenBank/DDBJ databases">
        <title>Vallitalea guaymasensis genome.</title>
        <authorList>
            <person name="Postec A."/>
        </authorList>
    </citation>
    <scope>NUCLEOTIDE SEQUENCE [LARGE SCALE GENOMIC DNA]</scope>
    <source>
        <strain evidence="1 2">Ra1766G1</strain>
    </source>
</reference>
<evidence type="ECO:0000313" key="1">
    <source>
        <dbReference type="EMBL" id="QUH28819.1"/>
    </source>
</evidence>
<dbReference type="KEGG" id="vgu:HYG85_07785"/>
<organism evidence="1 2">
    <name type="scientific">Vallitalea guaymasensis</name>
    <dbReference type="NCBI Taxonomy" id="1185412"/>
    <lineage>
        <taxon>Bacteria</taxon>
        <taxon>Bacillati</taxon>
        <taxon>Bacillota</taxon>
        <taxon>Clostridia</taxon>
        <taxon>Lachnospirales</taxon>
        <taxon>Vallitaleaceae</taxon>
        <taxon>Vallitalea</taxon>
    </lineage>
</organism>
<proteinExistence type="predicted"/>
<dbReference type="EMBL" id="CP058561">
    <property type="protein sequence ID" value="QUH28819.1"/>
    <property type="molecule type" value="Genomic_DNA"/>
</dbReference>
<dbReference type="RefSeq" id="WP_212693025.1">
    <property type="nucleotide sequence ID" value="NZ_CP058561.1"/>
</dbReference>